<dbReference type="SUPFAM" id="SSF54106">
    <property type="entry name" value="LysM domain"/>
    <property type="match status" value="1"/>
</dbReference>
<dbReference type="GO" id="GO:0009166">
    <property type="term" value="P:nucleotide catabolic process"/>
    <property type="evidence" value="ECO:0007669"/>
    <property type="project" value="InterPro"/>
</dbReference>
<name>A0A3P7P3V2_9FIRM</name>
<dbReference type="CDD" id="cd00118">
    <property type="entry name" value="LysM"/>
    <property type="match status" value="1"/>
</dbReference>
<evidence type="ECO:0000313" key="5">
    <source>
        <dbReference type="Proteomes" id="UP000279029"/>
    </source>
</evidence>
<evidence type="ECO:0000256" key="1">
    <source>
        <dbReference type="ARBA" id="ARBA00022729"/>
    </source>
</evidence>
<dbReference type="PANTHER" id="PTHR11575:SF24">
    <property type="entry name" value="5'-NUCLEOTIDASE"/>
    <property type="match status" value="1"/>
</dbReference>
<proteinExistence type="inferred from homology"/>
<dbReference type="SUPFAM" id="SSF56300">
    <property type="entry name" value="Metallo-dependent phosphatases"/>
    <property type="match status" value="1"/>
</dbReference>
<dbReference type="KEGG" id="cbar:PATL70BA_2337"/>
<feature type="signal peptide" evidence="2">
    <location>
        <begin position="1"/>
        <end position="23"/>
    </location>
</feature>
<dbReference type="InterPro" id="IPR008334">
    <property type="entry name" value="5'-Nucleotdase_C"/>
</dbReference>
<dbReference type="Pfam" id="PF01476">
    <property type="entry name" value="LysM"/>
    <property type="match status" value="1"/>
</dbReference>
<dbReference type="GO" id="GO:0016787">
    <property type="term" value="F:hydrolase activity"/>
    <property type="evidence" value="ECO:0007669"/>
    <property type="project" value="UniProtKB-KW"/>
</dbReference>
<dbReference type="Gene3D" id="3.90.780.10">
    <property type="entry name" value="5'-Nucleotidase, C-terminal domain"/>
    <property type="match status" value="1"/>
</dbReference>
<accession>A0A3P7P3V2</accession>
<dbReference type="SMART" id="SM00257">
    <property type="entry name" value="LysM"/>
    <property type="match status" value="1"/>
</dbReference>
<dbReference type="CDD" id="cd00845">
    <property type="entry name" value="MPP_UshA_N_like"/>
    <property type="match status" value="1"/>
</dbReference>
<dbReference type="PRINTS" id="PR01607">
    <property type="entry name" value="APYRASEFAMLY"/>
</dbReference>
<dbReference type="InterPro" id="IPR036779">
    <property type="entry name" value="LysM_dom_sf"/>
</dbReference>
<feature type="chain" id="PRO_5017844909" evidence="2">
    <location>
        <begin position="24"/>
        <end position="573"/>
    </location>
</feature>
<keyword evidence="5" id="KW-1185">Reference proteome</keyword>
<keyword evidence="1 2" id="KW-0732">Signal</keyword>
<feature type="domain" description="LysM" evidence="3">
    <location>
        <begin position="526"/>
        <end position="570"/>
    </location>
</feature>
<dbReference type="Gene3D" id="3.10.350.10">
    <property type="entry name" value="LysM domain"/>
    <property type="match status" value="1"/>
</dbReference>
<keyword evidence="2" id="KW-0547">Nucleotide-binding</keyword>
<dbReference type="InterPro" id="IPR018392">
    <property type="entry name" value="LysM"/>
</dbReference>
<dbReference type="InterPro" id="IPR036907">
    <property type="entry name" value="5'-Nucleotdase_C_sf"/>
</dbReference>
<dbReference type="SUPFAM" id="SSF55816">
    <property type="entry name" value="5'-nucleotidase (syn. UDP-sugar hydrolase), C-terminal domain"/>
    <property type="match status" value="1"/>
</dbReference>
<dbReference type="PROSITE" id="PS51782">
    <property type="entry name" value="LYSM"/>
    <property type="match status" value="1"/>
</dbReference>
<dbReference type="PANTHER" id="PTHR11575">
    <property type="entry name" value="5'-NUCLEOTIDASE-RELATED"/>
    <property type="match status" value="1"/>
</dbReference>
<dbReference type="RefSeq" id="WP_125137398.1">
    <property type="nucleotide sequence ID" value="NZ_LR130778.1"/>
</dbReference>
<dbReference type="Pfam" id="PF00149">
    <property type="entry name" value="Metallophos"/>
    <property type="match status" value="1"/>
</dbReference>
<comment type="similarity">
    <text evidence="2">Belongs to the 5'-nucleotidase family.</text>
</comment>
<dbReference type="Pfam" id="PF02872">
    <property type="entry name" value="5_nucleotid_C"/>
    <property type="match status" value="1"/>
</dbReference>
<evidence type="ECO:0000256" key="2">
    <source>
        <dbReference type="RuleBase" id="RU362119"/>
    </source>
</evidence>
<dbReference type="InterPro" id="IPR004843">
    <property type="entry name" value="Calcineurin-like_PHP"/>
</dbReference>
<dbReference type="EMBL" id="LR130778">
    <property type="protein sequence ID" value="VDN48230.1"/>
    <property type="molecule type" value="Genomic_DNA"/>
</dbReference>
<gene>
    <name evidence="4" type="ORF">PATL70BA_2337</name>
</gene>
<evidence type="ECO:0000313" key="4">
    <source>
        <dbReference type="EMBL" id="VDN48230.1"/>
    </source>
</evidence>
<dbReference type="OrthoDB" id="9800780at2"/>
<organism evidence="4 5">
    <name type="scientific">Petrocella atlantisensis</name>
    <dbReference type="NCBI Taxonomy" id="2173034"/>
    <lineage>
        <taxon>Bacteria</taxon>
        <taxon>Bacillati</taxon>
        <taxon>Bacillota</taxon>
        <taxon>Clostridia</taxon>
        <taxon>Lachnospirales</taxon>
        <taxon>Vallitaleaceae</taxon>
        <taxon>Petrocella</taxon>
    </lineage>
</organism>
<reference evidence="4 5" key="1">
    <citation type="submission" date="2018-09" db="EMBL/GenBank/DDBJ databases">
        <authorList>
            <person name="Postec A."/>
        </authorList>
    </citation>
    <scope>NUCLEOTIDE SEQUENCE [LARGE SCALE GENOMIC DNA]</scope>
    <source>
        <strain evidence="4">70B-A</strain>
    </source>
</reference>
<evidence type="ECO:0000259" key="3">
    <source>
        <dbReference type="PROSITE" id="PS51782"/>
    </source>
</evidence>
<dbReference type="AlphaFoldDB" id="A0A3P7P3V2"/>
<dbReference type="GO" id="GO:0000166">
    <property type="term" value="F:nucleotide binding"/>
    <property type="evidence" value="ECO:0007669"/>
    <property type="project" value="UniProtKB-KW"/>
</dbReference>
<keyword evidence="2" id="KW-0378">Hydrolase</keyword>
<dbReference type="InterPro" id="IPR006179">
    <property type="entry name" value="5_nucleotidase/apyrase"/>
</dbReference>
<protein>
    <submittedName>
        <fullName evidence="4">Multifunctional 2',3'-cyclic-nucleotide 2'-phosphodiesterase/5'-nucleotidase/3'-nucleotidase</fullName>
    </submittedName>
</protein>
<dbReference type="Proteomes" id="UP000279029">
    <property type="component" value="Chromosome"/>
</dbReference>
<sequence length="573" mass="61314">MKRFLSIILTLSLLFSFAVPINAAGHVEITVFHVNDVHSRVAEYNNFGFAKIATVVNEARTAGDHVLLLDAGDSFHGQTFATISKGASIARLMNLMKFDALTTGNHDFNYGQARLLELQAETNFPLLAANVIKADNSMLLDDYVIKEFEGVKVAIFGLATPETTYKTHPDNVEGLTFEDPTVTAQRMVDLLTPMADIIVCLGHIGNQGMYTSEAIATAVDGIDLFVDAHSHSIYGEGSGMVVNDTLIVQTSDYAKNLGKVTLSYMDGTVTSSATLLTTEDAASIVPNPDVLALMETVNAENEVITSAVVGTTTIDLQGERSFVRTGETNLGNLIAEAMLDASGADLAITNGGGIRASIPTGDITQGDIISVLPFGNYVITKSVMGSDIRSILEVGISDYPTEKGAFPHIAGMTIKFDSNLPVGSKLTEVMIGDELLDDTKTYVLATNDFLGAGGDEYTALANYPILGEFAALDEVLVSYMKENGTEKATVTGRIAAVEPVVVEEPVVVPPVVVPPVVTPPVVEAPVVYIVKSGDVLWRIAKAYGFTWQELSEFNQLKNPHLIYPGNKILIPSN</sequence>
<dbReference type="Gene3D" id="3.60.21.10">
    <property type="match status" value="1"/>
</dbReference>
<dbReference type="InterPro" id="IPR029052">
    <property type="entry name" value="Metallo-depent_PP-like"/>
</dbReference>